<dbReference type="EMBL" id="WJBH02000128">
    <property type="protein sequence ID" value="KAI9550569.1"/>
    <property type="molecule type" value="Genomic_DNA"/>
</dbReference>
<name>A0AAD5KF75_9CRUS</name>
<dbReference type="PANTHER" id="PTHR33050">
    <property type="entry name" value="REVERSE TRANSCRIPTASE DOMAIN-CONTAINING PROTEIN"/>
    <property type="match status" value="1"/>
</dbReference>
<feature type="compositionally biased region" description="Basic and acidic residues" evidence="1">
    <location>
        <begin position="87"/>
        <end position="99"/>
    </location>
</feature>
<dbReference type="SMART" id="SM00343">
    <property type="entry name" value="ZnF_C2HC"/>
    <property type="match status" value="1"/>
</dbReference>
<proteinExistence type="predicted"/>
<protein>
    <recommendedName>
        <fullName evidence="2">CCHC-type domain-containing protein</fullName>
    </recommendedName>
</protein>
<comment type="caution">
    <text evidence="3">The sequence shown here is derived from an EMBL/GenBank/DDBJ whole genome shotgun (WGS) entry which is preliminary data.</text>
</comment>
<dbReference type="PANTHER" id="PTHR33050:SF7">
    <property type="entry name" value="RIBONUCLEASE H"/>
    <property type="match status" value="1"/>
</dbReference>
<evidence type="ECO:0000256" key="1">
    <source>
        <dbReference type="SAM" id="MobiDB-lite"/>
    </source>
</evidence>
<dbReference type="InterPro" id="IPR052055">
    <property type="entry name" value="Hepadnavirus_pol/RT"/>
</dbReference>
<organism evidence="3 4">
    <name type="scientific">Daphnia sinensis</name>
    <dbReference type="NCBI Taxonomy" id="1820382"/>
    <lineage>
        <taxon>Eukaryota</taxon>
        <taxon>Metazoa</taxon>
        <taxon>Ecdysozoa</taxon>
        <taxon>Arthropoda</taxon>
        <taxon>Crustacea</taxon>
        <taxon>Branchiopoda</taxon>
        <taxon>Diplostraca</taxon>
        <taxon>Cladocera</taxon>
        <taxon>Anomopoda</taxon>
        <taxon>Daphniidae</taxon>
        <taxon>Daphnia</taxon>
        <taxon>Daphnia similis group</taxon>
    </lineage>
</organism>
<evidence type="ECO:0000313" key="4">
    <source>
        <dbReference type="Proteomes" id="UP000820818"/>
    </source>
</evidence>
<dbReference type="GO" id="GO:0071897">
    <property type="term" value="P:DNA biosynthetic process"/>
    <property type="evidence" value="ECO:0007669"/>
    <property type="project" value="UniProtKB-ARBA"/>
</dbReference>
<dbReference type="Proteomes" id="UP000820818">
    <property type="component" value="Unassembled WGS sequence"/>
</dbReference>
<dbReference type="GO" id="GO:0008270">
    <property type="term" value="F:zinc ion binding"/>
    <property type="evidence" value="ECO:0007669"/>
    <property type="project" value="InterPro"/>
</dbReference>
<dbReference type="Gene3D" id="4.10.60.10">
    <property type="entry name" value="Zinc finger, CCHC-type"/>
    <property type="match status" value="1"/>
</dbReference>
<reference evidence="3" key="1">
    <citation type="submission" date="2022-05" db="EMBL/GenBank/DDBJ databases">
        <title>A multi-omics perspective on studying reproductive biology in Daphnia sinensis.</title>
        <authorList>
            <person name="Jia J."/>
        </authorList>
    </citation>
    <scope>NUCLEOTIDE SEQUENCE</scope>
    <source>
        <strain evidence="3">WSL</strain>
    </source>
</reference>
<dbReference type="GO" id="GO:0003676">
    <property type="term" value="F:nucleic acid binding"/>
    <property type="evidence" value="ECO:0007669"/>
    <property type="project" value="InterPro"/>
</dbReference>
<dbReference type="Gene3D" id="3.10.10.10">
    <property type="entry name" value="HIV Type 1 Reverse Transcriptase, subunit A, domain 1"/>
    <property type="match status" value="1"/>
</dbReference>
<gene>
    <name evidence="3" type="ORF">GHT06_002656</name>
</gene>
<accession>A0AAD5KF75</accession>
<keyword evidence="4" id="KW-1185">Reference proteome</keyword>
<dbReference type="InterPro" id="IPR001878">
    <property type="entry name" value="Znf_CCHC"/>
</dbReference>
<dbReference type="InterPro" id="IPR000477">
    <property type="entry name" value="RT_dom"/>
</dbReference>
<dbReference type="SUPFAM" id="SSF56672">
    <property type="entry name" value="DNA/RNA polymerases"/>
    <property type="match status" value="1"/>
</dbReference>
<dbReference type="Gene3D" id="3.30.70.270">
    <property type="match status" value="1"/>
</dbReference>
<sequence length="884" mass="100657">MLSTQNGILGSIRLIATMEQGTDKTAAKDVLAEFRKAHELMRQRLFILTIWRKFDYATADKVARRKAGEYLDADLAKVLEEKDKREIKREREKEKDRSRGQGKRFKGNHSYQVDFGAGPSNPRGYHGHGVQASRGGRGGSTRGGGQAQTTERRCYVCQSLEHFARNCPNRKESTEANKSDLIQVPFSTKITQDNNCTEQPNINDDHTEFIPGSIHQEKVREFWIKELKAGDWVLNVLEEGYIIPFTKAPTVYEEPDNASANKDPVFVHQAVTELATLGIIQFTKEKPLCVSPLTVSHKRGKDGSIKKRLCWDGSRCVNLCLQEQTVTLSHFQKALELTRPKDFQVIYDLKSAYHHIKIHRSQTKYLGAAIQTPEGTTIYFTFLFLPFGLSSAVHCITKLFKPINAYLHNKGIRHSIYLDDGRITSDTKCQAEKERSIVYDTLKKSGWIIEKKKSDQENDASQCKEYLGFIIDTDSMTVRLSEGKKQHTIQQVLKTIAYGSKPILAKELARTLGKMVSTEPALGPVVIMAARAAYIELDAAVQGRGWSTFLTMSTESLNGLNFFVENFSDFDNSLIRSAATEISVLSIIGPPSSFMKSSFVSNHARTQEEKIWASDASGFATCAYSIKGEKLYYRGLLNEDERRLSSGHRELLTVRKTLEYYQQTGATNNKATNIYWLTDSQNLTTFLTKGSGKRDIQKEIFDVMVLCKKLSLKIIPIHLLRDDPRIKLADDGSKTTDTDDWQIDDETFQKSNRKFNFTIDMFASDRNRKCERFFSNFYCKGTTGIDAFSHSWDGEIAWICPPIREVIKVTRKLKTSKTIGILFIPEWRTADYWTEIFDREGRLLWPFKNVETRIPFIIQGTLNHRSPLTGRVKFNFLEITFNSN</sequence>
<evidence type="ECO:0000259" key="2">
    <source>
        <dbReference type="SMART" id="SM00343"/>
    </source>
</evidence>
<dbReference type="AlphaFoldDB" id="A0AAD5KF75"/>
<feature type="region of interest" description="Disordered" evidence="1">
    <location>
        <begin position="87"/>
        <end position="148"/>
    </location>
</feature>
<dbReference type="Pfam" id="PF00098">
    <property type="entry name" value="zf-CCHC"/>
    <property type="match status" value="1"/>
</dbReference>
<feature type="domain" description="CCHC-type" evidence="2">
    <location>
        <begin position="153"/>
        <end position="169"/>
    </location>
</feature>
<dbReference type="Pfam" id="PF00078">
    <property type="entry name" value="RVT_1"/>
    <property type="match status" value="1"/>
</dbReference>
<dbReference type="SUPFAM" id="SSF57756">
    <property type="entry name" value="Retrovirus zinc finger-like domains"/>
    <property type="match status" value="1"/>
</dbReference>
<feature type="compositionally biased region" description="Gly residues" evidence="1">
    <location>
        <begin position="135"/>
        <end position="146"/>
    </location>
</feature>
<dbReference type="InterPro" id="IPR043128">
    <property type="entry name" value="Rev_trsase/Diguanyl_cyclase"/>
</dbReference>
<dbReference type="InterPro" id="IPR036875">
    <property type="entry name" value="Znf_CCHC_sf"/>
</dbReference>
<dbReference type="InterPro" id="IPR043502">
    <property type="entry name" value="DNA/RNA_pol_sf"/>
</dbReference>
<evidence type="ECO:0000313" key="3">
    <source>
        <dbReference type="EMBL" id="KAI9550569.1"/>
    </source>
</evidence>